<comment type="caution">
    <text evidence="2">The sequence shown here is derived from an EMBL/GenBank/DDBJ whole genome shotgun (WGS) entry which is preliminary data.</text>
</comment>
<accession>A0A5M8FTD4</accession>
<dbReference type="Gene3D" id="3.40.50.1980">
    <property type="entry name" value="Nitrogenase molybdenum iron protein domain"/>
    <property type="match status" value="2"/>
</dbReference>
<feature type="domain" description="Fe/B12 periplasmic-binding" evidence="1">
    <location>
        <begin position="14"/>
        <end position="263"/>
    </location>
</feature>
<organism evidence="2 3">
    <name type="scientific">Thiohalocapsa marina</name>
    <dbReference type="NCBI Taxonomy" id="424902"/>
    <lineage>
        <taxon>Bacteria</taxon>
        <taxon>Pseudomonadati</taxon>
        <taxon>Pseudomonadota</taxon>
        <taxon>Gammaproteobacteria</taxon>
        <taxon>Chromatiales</taxon>
        <taxon>Chromatiaceae</taxon>
        <taxon>Thiohalocapsa</taxon>
    </lineage>
</organism>
<dbReference type="PROSITE" id="PS50983">
    <property type="entry name" value="FE_B12_PBP"/>
    <property type="match status" value="1"/>
</dbReference>
<evidence type="ECO:0000313" key="2">
    <source>
        <dbReference type="EMBL" id="KAA6187074.1"/>
    </source>
</evidence>
<dbReference type="PANTHER" id="PTHR30535">
    <property type="entry name" value="VITAMIN B12-BINDING PROTEIN"/>
    <property type="match status" value="1"/>
</dbReference>
<dbReference type="Proteomes" id="UP000322981">
    <property type="component" value="Unassembled WGS sequence"/>
</dbReference>
<keyword evidence="3" id="KW-1185">Reference proteome</keyword>
<proteinExistence type="predicted"/>
<dbReference type="SUPFAM" id="SSF53807">
    <property type="entry name" value="Helical backbone' metal receptor"/>
    <property type="match status" value="1"/>
</dbReference>
<dbReference type="EMBL" id="VWXX01000003">
    <property type="protein sequence ID" value="KAA6187074.1"/>
    <property type="molecule type" value="Genomic_DNA"/>
</dbReference>
<dbReference type="OrthoDB" id="6869405at2"/>
<dbReference type="GO" id="GO:0071281">
    <property type="term" value="P:cellular response to iron ion"/>
    <property type="evidence" value="ECO:0007669"/>
    <property type="project" value="TreeGrafter"/>
</dbReference>
<sequence length="271" mass="29390">MATAPTAAWAELPRVASTNLCADLLLLQIAAPEQIVSVSRQSQDSPLSPVAEQARSYPPNRGGVEDLLYRSPDMALVYQGWTGRRHAELLSEQGIAVIPLPYPQTWDEALAITRQVAARIGRQQAAESVIADAEARLRTLGARPRPYRVLYLRPSGGTAGSGTYVDDLLQRLGVRNHAADLGHAGWGRLPLESLVGSPPDVFLLGYFESAQPSTQAAYGRHPLLRRLLERIPSITVPTTVWGCGGLELVTAAEHIAARLDELDQLGRPQSR</sequence>
<dbReference type="PANTHER" id="PTHR30535:SF34">
    <property type="entry name" value="MOLYBDATE-BINDING PROTEIN MOLA"/>
    <property type="match status" value="1"/>
</dbReference>
<protein>
    <submittedName>
        <fullName evidence="2">ABC transporter substrate-binding protein</fullName>
    </submittedName>
</protein>
<dbReference type="InterPro" id="IPR050902">
    <property type="entry name" value="ABC_Transporter_SBP"/>
</dbReference>
<gene>
    <name evidence="2" type="ORF">F2Q65_03375</name>
</gene>
<evidence type="ECO:0000259" key="1">
    <source>
        <dbReference type="PROSITE" id="PS50983"/>
    </source>
</evidence>
<reference evidence="2 3" key="1">
    <citation type="submission" date="2019-09" db="EMBL/GenBank/DDBJ databases">
        <title>Whole-genome sequence of the purple sulfur bacterium Thiohalocapsa marina DSM 19078.</title>
        <authorList>
            <person name="Kyndt J.A."/>
            <person name="Meyer T.E."/>
        </authorList>
    </citation>
    <scope>NUCLEOTIDE SEQUENCE [LARGE SCALE GENOMIC DNA]</scope>
    <source>
        <strain evidence="2 3">DSM 19078</strain>
    </source>
</reference>
<dbReference type="AlphaFoldDB" id="A0A5M8FTD4"/>
<evidence type="ECO:0000313" key="3">
    <source>
        <dbReference type="Proteomes" id="UP000322981"/>
    </source>
</evidence>
<dbReference type="InterPro" id="IPR002491">
    <property type="entry name" value="ABC_transptr_periplasmic_BD"/>
</dbReference>
<dbReference type="Pfam" id="PF01497">
    <property type="entry name" value="Peripla_BP_2"/>
    <property type="match status" value="1"/>
</dbReference>
<name>A0A5M8FTD4_9GAMM</name>